<dbReference type="RefSeq" id="WP_012539415.1">
    <property type="nucleotide sequence ID" value="NC_011247.1"/>
</dbReference>
<name>B5RND9_BORDL</name>
<sequence length="276" mass="32136">MIRIIIALLAIVSCSVQQNHNLEKQHKRFIQPTYNKFKHKRTPGNIDPDNDITKYQSEQLQIEEGSLDVCLQVTPHSWWPFSSNNCKITWIKNNFQKIIETDTQKESKLLQGKLHYTYIVAPIKSHDEYTKYVMPLILFASLVDYIEIISFKLKCRPNLNLDFEKGSMQNLRNRVADQVNKAVKAQGYKKAYLYGTINMLYPEGGKDLINAFKSQYKNGNWSFMEAEITIKDTLDHKTTTQSILLDSIMFNEFLKLVIKKHPDIKEANNQFRAPVD</sequence>
<dbReference type="KEGG" id="bdu:BDU_1080"/>
<dbReference type="OrthoDB" id="351070at2"/>
<dbReference type="AlphaFoldDB" id="B5RND9"/>
<geneLocation type="plasmid" evidence="2 3">
    <name>pl165</name>
</geneLocation>
<dbReference type="NCBIfam" id="NF033723">
    <property type="entry name" value="S2_P23"/>
    <property type="match status" value="1"/>
</dbReference>
<dbReference type="HOGENOM" id="CLU_086912_0_0_12"/>
<organism evidence="2 3">
    <name type="scientific">Borrelia duttonii (strain Ly)</name>
    <dbReference type="NCBI Taxonomy" id="412419"/>
    <lineage>
        <taxon>Bacteria</taxon>
        <taxon>Pseudomonadati</taxon>
        <taxon>Spirochaetota</taxon>
        <taxon>Spirochaetia</taxon>
        <taxon>Spirochaetales</taxon>
        <taxon>Borreliaceae</taxon>
        <taxon>Borrelia</taxon>
    </lineage>
</organism>
<protein>
    <submittedName>
        <fullName evidence="2">P23-like cell envelope protein</fullName>
    </submittedName>
</protein>
<evidence type="ECO:0000313" key="2">
    <source>
        <dbReference type="EMBL" id="ACH93875.1"/>
    </source>
</evidence>
<proteinExistence type="predicted"/>
<evidence type="ECO:0000259" key="1">
    <source>
        <dbReference type="Pfam" id="PF24960"/>
    </source>
</evidence>
<dbReference type="EMBL" id="CP000979">
    <property type="protein sequence ID" value="ACH93875.1"/>
    <property type="molecule type" value="Genomic_DNA"/>
</dbReference>
<reference evidence="2 3" key="1">
    <citation type="journal article" date="2008" name="PLoS Genet.">
        <title>The genome of Borrelia recurrentis, the agent of deadly louse-borne relapsing fever, is a degraded subset of tick-borne Borrelia duttonii.</title>
        <authorList>
            <person name="Lescot M."/>
            <person name="Audic S."/>
            <person name="Robert C."/>
            <person name="Nguyen T.T."/>
            <person name="Blanc G."/>
            <person name="Cutler S.J."/>
            <person name="Wincker P."/>
            <person name="Couloux A."/>
            <person name="Claverie J.-M."/>
            <person name="Raoult D."/>
            <person name="Drancourt M."/>
        </authorList>
    </citation>
    <scope>NUCLEOTIDE SEQUENCE [LARGE SCALE GENOMIC DNA]</scope>
    <source>
        <strain evidence="2 3">Ly</strain>
    </source>
</reference>
<dbReference type="InterPro" id="IPR056668">
    <property type="entry name" value="BB0158-like"/>
</dbReference>
<dbReference type="Pfam" id="PF24960">
    <property type="entry name" value="BB0158"/>
    <property type="match status" value="1"/>
</dbReference>
<dbReference type="Proteomes" id="UP000000611">
    <property type="component" value="Plasmid pl165"/>
</dbReference>
<keyword evidence="2" id="KW-0614">Plasmid</keyword>
<keyword evidence="3" id="KW-1185">Reference proteome</keyword>
<gene>
    <name evidence="2" type="ordered locus">BDU_1080</name>
</gene>
<evidence type="ECO:0000313" key="3">
    <source>
        <dbReference type="Proteomes" id="UP000000611"/>
    </source>
</evidence>
<accession>B5RND9</accession>
<feature type="domain" description="Outer surface lipoprotein BB0158" evidence="1">
    <location>
        <begin position="64"/>
        <end position="262"/>
    </location>
</feature>